<evidence type="ECO:0000313" key="2">
    <source>
        <dbReference type="EMBL" id="SDT85894.1"/>
    </source>
</evidence>
<keyword evidence="1" id="KW-1133">Transmembrane helix</keyword>
<dbReference type="PANTHER" id="PTHR36434">
    <property type="entry name" value="MEMBRANE PROTEASE YUGP-RELATED"/>
    <property type="match status" value="1"/>
</dbReference>
<evidence type="ECO:0000256" key="1">
    <source>
        <dbReference type="SAM" id="Phobius"/>
    </source>
</evidence>
<feature type="transmembrane region" description="Helical" evidence="1">
    <location>
        <begin position="204"/>
        <end position="223"/>
    </location>
</feature>
<dbReference type="EMBL" id="FNLN01000005">
    <property type="protein sequence ID" value="SDT85894.1"/>
    <property type="molecule type" value="Genomic_DNA"/>
</dbReference>
<dbReference type="KEGG" id="nur:ATY38_05905"/>
<organism evidence="2 3">
    <name type="scientific">Nitrosomonas ureae</name>
    <dbReference type="NCBI Taxonomy" id="44577"/>
    <lineage>
        <taxon>Bacteria</taxon>
        <taxon>Pseudomonadati</taxon>
        <taxon>Pseudomonadota</taxon>
        <taxon>Betaproteobacteria</taxon>
        <taxon>Nitrosomonadales</taxon>
        <taxon>Nitrosomonadaceae</taxon>
        <taxon>Nitrosomonas</taxon>
    </lineage>
</organism>
<accession>A0A1H2DSX2</accession>
<dbReference type="PANTHER" id="PTHR36434:SF1">
    <property type="entry name" value="MEMBRANE PROTEASE YUGP-RELATED"/>
    <property type="match status" value="1"/>
</dbReference>
<proteinExistence type="predicted"/>
<reference evidence="3" key="1">
    <citation type="submission" date="2016-10" db="EMBL/GenBank/DDBJ databases">
        <authorList>
            <person name="Varghese N."/>
            <person name="Submissions S."/>
        </authorList>
    </citation>
    <scope>NUCLEOTIDE SEQUENCE [LARGE SCALE GENOMIC DNA]</scope>
    <source>
        <strain evidence="3">Nm10</strain>
    </source>
</reference>
<feature type="transmembrane region" description="Helical" evidence="1">
    <location>
        <begin position="117"/>
        <end position="138"/>
    </location>
</feature>
<evidence type="ECO:0000313" key="3">
    <source>
        <dbReference type="Proteomes" id="UP000182882"/>
    </source>
</evidence>
<name>A0A1H2DSX2_9PROT</name>
<dbReference type="InterPro" id="IPR007395">
    <property type="entry name" value="Zn_peptidase_2"/>
</dbReference>
<keyword evidence="1" id="KW-0472">Membrane</keyword>
<protein>
    <recommendedName>
        <fullName evidence="4">Zinc metallopeptidase</fullName>
    </recommendedName>
</protein>
<keyword evidence="3" id="KW-1185">Reference proteome</keyword>
<dbReference type="Proteomes" id="UP000182882">
    <property type="component" value="Unassembled WGS sequence"/>
</dbReference>
<gene>
    <name evidence="2" type="ORF">SAMN05216406_10583</name>
</gene>
<keyword evidence="1" id="KW-0812">Transmembrane</keyword>
<dbReference type="RefSeq" id="WP_062558495.1">
    <property type="nucleotide sequence ID" value="NZ_CP013341.1"/>
</dbReference>
<dbReference type="AlphaFoldDB" id="A0A1H2DSX2"/>
<evidence type="ECO:0008006" key="4">
    <source>
        <dbReference type="Google" id="ProtNLM"/>
    </source>
</evidence>
<feature type="transmembrane region" description="Helical" evidence="1">
    <location>
        <begin position="145"/>
        <end position="165"/>
    </location>
</feature>
<sequence length="227" mass="25272">MLYLVFIVAFAILILGPSYWVKHTLTKYSYPEDRYPGTGAELARILLDWANLQTVKVEMTEQGDHYDPIEKTVRLTPEKFNGKSLTAITVAAHEVGHAIQDRDGYLPLKLRTRLVQIAAPVEKLGAAILMIAPLITVITRAPVTGALFFAGGLLTLGTATVIHLVTLPMELHASFARAMPMLEQGKYLIQGDEPHARRILRAAAWTYVSASLMTLLNIGRWWAILRR</sequence>
<dbReference type="Pfam" id="PF04298">
    <property type="entry name" value="Zn_peptidase_2"/>
    <property type="match status" value="1"/>
</dbReference>